<evidence type="ECO:0000256" key="1">
    <source>
        <dbReference type="ARBA" id="ARBA00022801"/>
    </source>
</evidence>
<comment type="caution">
    <text evidence="4">The sequence shown here is derived from an EMBL/GenBank/DDBJ whole genome shotgun (WGS) entry which is preliminary data.</text>
</comment>
<dbReference type="Gene3D" id="2.60.40.10">
    <property type="entry name" value="Immunoglobulins"/>
    <property type="match status" value="1"/>
</dbReference>
<evidence type="ECO:0000313" key="5">
    <source>
        <dbReference type="Proteomes" id="UP000282759"/>
    </source>
</evidence>
<feature type="chain" id="PRO_5018697918" evidence="2">
    <location>
        <begin position="22"/>
        <end position="520"/>
    </location>
</feature>
<dbReference type="AlphaFoldDB" id="A0A3S2V063"/>
<gene>
    <name evidence="4" type="ORF">EOD41_16275</name>
</gene>
<dbReference type="InterPro" id="IPR036514">
    <property type="entry name" value="SGNH_hydro_sf"/>
</dbReference>
<proteinExistence type="predicted"/>
<organism evidence="4 5">
    <name type="scientific">Mucilaginibacter limnophilus</name>
    <dbReference type="NCBI Taxonomy" id="1932778"/>
    <lineage>
        <taxon>Bacteria</taxon>
        <taxon>Pseudomonadati</taxon>
        <taxon>Bacteroidota</taxon>
        <taxon>Sphingobacteriia</taxon>
        <taxon>Sphingobacteriales</taxon>
        <taxon>Sphingobacteriaceae</taxon>
        <taxon>Mucilaginibacter</taxon>
    </lineage>
</organism>
<reference evidence="4 5" key="1">
    <citation type="submission" date="2019-01" db="EMBL/GenBank/DDBJ databases">
        <authorList>
            <person name="Chen W.-M."/>
        </authorList>
    </citation>
    <scope>NUCLEOTIDE SEQUENCE [LARGE SCALE GENOMIC DNA]</scope>
    <source>
        <strain evidence="4 5">YBJ-36</strain>
    </source>
</reference>
<name>A0A3S2V063_9SPHI</name>
<dbReference type="RefSeq" id="WP_127706854.1">
    <property type="nucleotide sequence ID" value="NZ_SACK01000008.1"/>
</dbReference>
<keyword evidence="5" id="KW-1185">Reference proteome</keyword>
<accession>A0A3S2V063</accession>
<protein>
    <submittedName>
        <fullName evidence="4">Sialate O-acetylesterase</fullName>
    </submittedName>
</protein>
<dbReference type="InterPro" id="IPR013783">
    <property type="entry name" value="Ig-like_fold"/>
</dbReference>
<dbReference type="Pfam" id="PF03629">
    <property type="entry name" value="SASA"/>
    <property type="match status" value="1"/>
</dbReference>
<dbReference type="InterPro" id="IPR005181">
    <property type="entry name" value="SASA"/>
</dbReference>
<dbReference type="InterPro" id="IPR039329">
    <property type="entry name" value="SIAE"/>
</dbReference>
<keyword evidence="2" id="KW-0732">Signal</keyword>
<dbReference type="Gene3D" id="3.40.50.1110">
    <property type="entry name" value="SGNH hydrolase"/>
    <property type="match status" value="1"/>
</dbReference>
<keyword evidence="1" id="KW-0378">Hydrolase</keyword>
<evidence type="ECO:0000256" key="2">
    <source>
        <dbReference type="SAM" id="SignalP"/>
    </source>
</evidence>
<evidence type="ECO:0000259" key="3">
    <source>
        <dbReference type="Pfam" id="PF03629"/>
    </source>
</evidence>
<feature type="signal peptide" evidence="2">
    <location>
        <begin position="1"/>
        <end position="21"/>
    </location>
</feature>
<dbReference type="SUPFAM" id="SSF52266">
    <property type="entry name" value="SGNH hydrolase"/>
    <property type="match status" value="1"/>
</dbReference>
<dbReference type="PANTHER" id="PTHR22901:SF0">
    <property type="entry name" value="SIALATE O-ACETYLESTERASE"/>
    <property type="match status" value="1"/>
</dbReference>
<sequence>MKIKFTLLLFLSVCINAVVFAATADTAAFKTANLFQSNMVMQQNKPFTIWGKASPGDKITIKGDWTGKQTTIEADTAGHWRGAIKVPKAKPGDFTPHTLVITDGAKTITLNNLLIGEVWIASGQSNMQYSLKGEEGKNNGVIDWQHEVPKANFPNIRLFYTDLNFKAQPFDEVKGKWQICTPETAGRFSAVAYYFASEIHKNTKLPVGVVLSTIGASTAQAWTNRKIMEADTVLYNKYLREYDNSPKSKEVIDGGFTFEKVTRPTLLYNAMIHPLAGLSIKGFIWYQGEFNRNDKNKYTRLLTAMIKGWRSDFGQGDLPFYLVQVPSFYWNNEDPKAFDYAIFREAQANVRKLKNTEMVVTTDDPDAPRNLHPRRKKPIGLRLARIALNKDYGFGNVQYLGPQLNKIRVDGNQIIVSYKSKTLDGGLATADKKAPAEFFIAGEDAVFYPATAVIKGDEVVLSSAKVTKPVAARYAFTNTAVTNFMNKAGLPAEPFRTDGWADDGSGAKIKVDYKRLNEEL</sequence>
<dbReference type="GO" id="GO:0001681">
    <property type="term" value="F:sialate O-acetylesterase activity"/>
    <property type="evidence" value="ECO:0007669"/>
    <property type="project" value="InterPro"/>
</dbReference>
<dbReference type="PANTHER" id="PTHR22901">
    <property type="entry name" value="SIALATE O-ACETYLESTERASE"/>
    <property type="match status" value="1"/>
</dbReference>
<dbReference type="OrthoDB" id="9816001at2"/>
<feature type="domain" description="Sialate O-acetylesterase" evidence="3">
    <location>
        <begin position="117"/>
        <end position="384"/>
    </location>
</feature>
<dbReference type="GO" id="GO:0005975">
    <property type="term" value="P:carbohydrate metabolic process"/>
    <property type="evidence" value="ECO:0007669"/>
    <property type="project" value="TreeGrafter"/>
</dbReference>
<evidence type="ECO:0000313" key="4">
    <source>
        <dbReference type="EMBL" id="RVT98349.1"/>
    </source>
</evidence>
<dbReference type="EMBL" id="SACK01000008">
    <property type="protein sequence ID" value="RVT98349.1"/>
    <property type="molecule type" value="Genomic_DNA"/>
</dbReference>
<dbReference type="Proteomes" id="UP000282759">
    <property type="component" value="Unassembled WGS sequence"/>
</dbReference>